<dbReference type="Proteomes" id="UP000294200">
    <property type="component" value="Unassembled WGS sequence"/>
</dbReference>
<dbReference type="EMBL" id="MWML01000247">
    <property type="protein sequence ID" value="TCG04490.1"/>
    <property type="molecule type" value="Genomic_DNA"/>
</dbReference>
<keyword evidence="2" id="KW-1185">Reference proteome</keyword>
<proteinExistence type="predicted"/>
<accession>A0A4R0XA63</accession>
<dbReference type="AlphaFoldDB" id="A0A4R0XA63"/>
<organism evidence="1 2">
    <name type="scientific">Paraburkholderia steynii</name>
    <dbReference type="NCBI Taxonomy" id="1245441"/>
    <lineage>
        <taxon>Bacteria</taxon>
        <taxon>Pseudomonadati</taxon>
        <taxon>Pseudomonadota</taxon>
        <taxon>Betaproteobacteria</taxon>
        <taxon>Burkholderiales</taxon>
        <taxon>Burkholderiaceae</taxon>
        <taxon>Paraburkholderia</taxon>
    </lineage>
</organism>
<name>A0A4R0XA63_9BURK</name>
<sequence>MESQHSGRRVPNGVVDGQIRLLTLLVALHLVVFSESRTWLSPAQSVGVMRRWHVADSTVLDVLQRVRISSRALPIAVRLAECHGCLLDPVRMRAVFESRGSIDADAVLYRIIRGACEAALLRERP</sequence>
<reference evidence="1 2" key="1">
    <citation type="submission" date="2017-02" db="EMBL/GenBank/DDBJ databases">
        <title>Paraburkholderia sophoroidis sp. nov. and Paraburkholderia steynii sp. nov. rhizobial symbionts of the fynbos legume Hypocalyptus sophoroides.</title>
        <authorList>
            <person name="Steenkamp E.T."/>
            <person name="Beukes C.W."/>
            <person name="Van Zyl E."/>
            <person name="Avontuur J."/>
            <person name="Chan W.Y."/>
            <person name="Hassen A."/>
            <person name="Palmer M."/>
            <person name="Mthombeni L."/>
            <person name="Phalane F."/>
            <person name="Sereme K."/>
            <person name="Venter S.N."/>
        </authorList>
    </citation>
    <scope>NUCLEOTIDE SEQUENCE [LARGE SCALE GENOMIC DNA]</scope>
    <source>
        <strain evidence="1 2">HC1.1ba</strain>
    </source>
</reference>
<gene>
    <name evidence="1" type="ORF">BZM27_40575</name>
</gene>
<protein>
    <submittedName>
        <fullName evidence="1">Uncharacterized protein</fullName>
    </submittedName>
</protein>
<evidence type="ECO:0000313" key="2">
    <source>
        <dbReference type="Proteomes" id="UP000294200"/>
    </source>
</evidence>
<evidence type="ECO:0000313" key="1">
    <source>
        <dbReference type="EMBL" id="TCG04490.1"/>
    </source>
</evidence>
<comment type="caution">
    <text evidence="1">The sequence shown here is derived from an EMBL/GenBank/DDBJ whole genome shotgun (WGS) entry which is preliminary data.</text>
</comment>